<evidence type="ECO:0000313" key="9">
    <source>
        <dbReference type="Proteomes" id="UP000031443"/>
    </source>
</evidence>
<organism evidence="8 9">
    <name type="scientific">Chelonia mydas</name>
    <name type="common">Green sea-turtle</name>
    <name type="synonym">Chelonia agassizi</name>
    <dbReference type="NCBI Taxonomy" id="8469"/>
    <lineage>
        <taxon>Eukaryota</taxon>
        <taxon>Metazoa</taxon>
        <taxon>Chordata</taxon>
        <taxon>Craniata</taxon>
        <taxon>Vertebrata</taxon>
        <taxon>Euteleostomi</taxon>
        <taxon>Archelosauria</taxon>
        <taxon>Testudinata</taxon>
        <taxon>Testudines</taxon>
        <taxon>Cryptodira</taxon>
        <taxon>Durocryptodira</taxon>
        <taxon>Americhelydia</taxon>
        <taxon>Chelonioidea</taxon>
        <taxon>Cheloniidae</taxon>
        <taxon>Chelonia</taxon>
    </lineage>
</organism>
<feature type="transmembrane region" description="Helical" evidence="6">
    <location>
        <begin position="660"/>
        <end position="685"/>
    </location>
</feature>
<feature type="transmembrane region" description="Helical" evidence="6">
    <location>
        <begin position="550"/>
        <end position="574"/>
    </location>
</feature>
<feature type="transmembrane region" description="Helical" evidence="6">
    <location>
        <begin position="322"/>
        <end position="341"/>
    </location>
</feature>
<dbReference type="eggNOG" id="KOG2514">
    <property type="taxonomic scope" value="Eukaryota"/>
</dbReference>
<dbReference type="EMBL" id="KB518694">
    <property type="protein sequence ID" value="EMP38648.1"/>
    <property type="molecule type" value="Genomic_DNA"/>
</dbReference>
<sequence length="1063" mass="122506">MPQLPGAVWSGPALCPGWSGANPRLLGATWYSPDPAPQLERWKQGHSTASGSCVVRHLILQPSWSARAGAWPTIPSPPWLLENERKLSEALLEQLRPPHVTPLLAGAVEWRKGQWGAQRESGPKNQMKWDFVLVCDKHKPGSKKKAKRKKFLEELEKKGFIIKKIEDKKLFYGVHAPSEIFRKYQFLLRNPDGGLQNHHTQEDVPITTRIRIVNFILQNTEISCEATVFLELWKRKRAEVVSDWELYWWDEDEEELALQLINNPEHTLKEYQHSYIRSTILLLLVLLMITVLIGIAHGLVIYRVVATVVFTQSNFEFIRERASTVAVMTGAVLHYITIIVMTKVNRRVALFLCGLETPRTFSERENIFTVKIFTFQFFTYFSSLIYIAFFLGRINGRPGNYVRVAGKWRLEECHPSCCITDLFIQMAIIMTLKQTLSNLVEYLTPWLKLRFLKSLANPTNKDQVHTEKGPQDSCKEQWLKNYQLSEVNVFSLFDEFLEMMIQYSFTTIFVAAFPLAPLMAFFNNLFEIRLDAIKMVKLQRRIVPRKAKDIGIWLQVLEAIGILAVIGNGLVIAITSDFIPMQVYKYTYSPCKLQNRTDINCLTGYINYSLSVFRVQDFEWQMKLPEKLPDFMRSEITECRYRDYRNSDDYNYSVQFWHVFAARLAFLILFEHVALCIKLIAAWYVPDIPQSVKNKHLKKKYENLQRELRIGDNGTEKFMSSLLGVNVTSDEDYGVFACWVRNTTATFTLQRSEAAGHVSAVLAALLVLGLLLLMAVIYVKCRLNMLLWYRNRYGELEINDGKLYDAYVSYANSPDDRKFVNFIMKPQLENRHGYKLFLDDKTILPNSEPSADLIMNVSRCRRLIVVLSYAYLEQDWCINNFRDGLLRLLELSQRPIFVAFESQYREIEHMAINVLKQHKNALTLLLWRASSMTPSSDFWKELCLALPRKVSYQGIMADPQIQLEEDKDPMLILHSSYLEYRGDPHPEGDLGTVTISGVRGSILRGPPPPRMTSPDGPPALAAGIMEEVQLEEGQRSEIDISDLGSRNYGARTDFYCLVTEDDL</sequence>
<feature type="transmembrane region" description="Helical" evidence="6">
    <location>
        <begin position="368"/>
        <end position="391"/>
    </location>
</feature>
<dbReference type="Pfam" id="PF04547">
    <property type="entry name" value="Anoctamin"/>
    <property type="match status" value="1"/>
</dbReference>
<evidence type="ECO:0000256" key="4">
    <source>
        <dbReference type="ARBA" id="ARBA00022989"/>
    </source>
</evidence>
<feature type="transmembrane region" description="Helical" evidence="6">
    <location>
        <begin position="279"/>
        <end position="302"/>
    </location>
</feature>
<evidence type="ECO:0000256" key="3">
    <source>
        <dbReference type="ARBA" id="ARBA00022692"/>
    </source>
</evidence>
<name>M7C2L5_CHEMY</name>
<evidence type="ECO:0000256" key="5">
    <source>
        <dbReference type="ARBA" id="ARBA00023136"/>
    </source>
</evidence>
<dbReference type="InterPro" id="IPR035897">
    <property type="entry name" value="Toll_tir_struct_dom_sf"/>
</dbReference>
<feature type="transmembrane region" description="Helical" evidence="6">
    <location>
        <begin position="758"/>
        <end position="779"/>
    </location>
</feature>
<gene>
    <name evidence="8" type="ORF">UY3_04129</name>
</gene>
<feature type="domain" description="TIR" evidence="7">
    <location>
        <begin position="802"/>
        <end position="946"/>
    </location>
</feature>
<accession>M7C2L5</accession>
<proteinExistence type="inferred from homology"/>
<dbReference type="AlphaFoldDB" id="M7C2L5"/>
<dbReference type="FunFam" id="3.40.50.10140:FF:000011">
    <property type="entry name" value="single Ig IL-1-related receptor isoform X1"/>
    <property type="match status" value="1"/>
</dbReference>
<dbReference type="GO" id="GO:0005886">
    <property type="term" value="C:plasma membrane"/>
    <property type="evidence" value="ECO:0007669"/>
    <property type="project" value="TreeGrafter"/>
</dbReference>
<dbReference type="PANTHER" id="PTHR12308:SF37">
    <property type="entry name" value="ANOCTAMIN-9"/>
    <property type="match status" value="1"/>
</dbReference>
<protein>
    <recommendedName>
        <fullName evidence="6">Anoctamin</fullName>
    </recommendedName>
</protein>
<dbReference type="InterPro" id="IPR000157">
    <property type="entry name" value="TIR_dom"/>
</dbReference>
<dbReference type="Pfam" id="PF01582">
    <property type="entry name" value="TIR"/>
    <property type="match status" value="1"/>
</dbReference>
<dbReference type="SUPFAM" id="SSF52200">
    <property type="entry name" value="Toll/Interleukin receptor TIR domain"/>
    <property type="match status" value="1"/>
</dbReference>
<reference evidence="9" key="1">
    <citation type="journal article" date="2013" name="Nat. Genet.">
        <title>The draft genomes of soft-shell turtle and green sea turtle yield insights into the development and evolution of the turtle-specific body plan.</title>
        <authorList>
            <person name="Wang Z."/>
            <person name="Pascual-Anaya J."/>
            <person name="Zadissa A."/>
            <person name="Li W."/>
            <person name="Niimura Y."/>
            <person name="Huang Z."/>
            <person name="Li C."/>
            <person name="White S."/>
            <person name="Xiong Z."/>
            <person name="Fang D."/>
            <person name="Wang B."/>
            <person name="Ming Y."/>
            <person name="Chen Y."/>
            <person name="Zheng Y."/>
            <person name="Kuraku S."/>
            <person name="Pignatelli M."/>
            <person name="Herrero J."/>
            <person name="Beal K."/>
            <person name="Nozawa M."/>
            <person name="Li Q."/>
            <person name="Wang J."/>
            <person name="Zhang H."/>
            <person name="Yu L."/>
            <person name="Shigenobu S."/>
            <person name="Wang J."/>
            <person name="Liu J."/>
            <person name="Flicek P."/>
            <person name="Searle S."/>
            <person name="Wang J."/>
            <person name="Kuratani S."/>
            <person name="Yin Y."/>
            <person name="Aken B."/>
            <person name="Zhang G."/>
            <person name="Irie N."/>
        </authorList>
    </citation>
    <scope>NUCLEOTIDE SEQUENCE [LARGE SCALE GENOMIC DNA]</scope>
</reference>
<dbReference type="STRING" id="8469.M7C2L5"/>
<dbReference type="GO" id="GO:0005254">
    <property type="term" value="F:chloride channel activity"/>
    <property type="evidence" value="ECO:0007669"/>
    <property type="project" value="TreeGrafter"/>
</dbReference>
<dbReference type="GO" id="GO:0007165">
    <property type="term" value="P:signal transduction"/>
    <property type="evidence" value="ECO:0007669"/>
    <property type="project" value="InterPro"/>
</dbReference>
<evidence type="ECO:0000256" key="1">
    <source>
        <dbReference type="ARBA" id="ARBA00004141"/>
    </source>
</evidence>
<evidence type="ECO:0000256" key="6">
    <source>
        <dbReference type="RuleBase" id="RU280814"/>
    </source>
</evidence>
<comment type="caution">
    <text evidence="6">Lacks conserved residue(s) required for the propagation of feature annotation.</text>
</comment>
<dbReference type="Gene3D" id="3.40.50.10140">
    <property type="entry name" value="Toll/interleukin-1 receptor homology (TIR) domain"/>
    <property type="match status" value="1"/>
</dbReference>
<keyword evidence="9" id="KW-1185">Reference proteome</keyword>
<keyword evidence="5 6" id="KW-0472">Membrane</keyword>
<dbReference type="InterPro" id="IPR049452">
    <property type="entry name" value="Anoctamin_TM"/>
</dbReference>
<keyword evidence="4 6" id="KW-1133">Transmembrane helix</keyword>
<comment type="similarity">
    <text evidence="2 6">Belongs to the anoctamin family.</text>
</comment>
<evidence type="ECO:0000313" key="8">
    <source>
        <dbReference type="EMBL" id="EMP38648.1"/>
    </source>
</evidence>
<evidence type="ECO:0000256" key="2">
    <source>
        <dbReference type="ARBA" id="ARBA00009671"/>
    </source>
</evidence>
<keyword evidence="3 6" id="KW-0812">Transmembrane</keyword>
<dbReference type="SMART" id="SM00255">
    <property type="entry name" value="TIR"/>
    <property type="match status" value="1"/>
</dbReference>
<dbReference type="InterPro" id="IPR007632">
    <property type="entry name" value="Anoctamin"/>
</dbReference>
<feature type="transmembrane region" description="Helical" evidence="6">
    <location>
        <begin position="500"/>
        <end position="526"/>
    </location>
</feature>
<dbReference type="Proteomes" id="UP000031443">
    <property type="component" value="Unassembled WGS sequence"/>
</dbReference>
<dbReference type="PROSITE" id="PS50104">
    <property type="entry name" value="TIR"/>
    <property type="match status" value="1"/>
</dbReference>
<comment type="subcellular location">
    <subcellularLocation>
        <location evidence="1 6">Membrane</location>
        <topology evidence="1 6">Multi-pass membrane protein</topology>
    </subcellularLocation>
</comment>
<dbReference type="PRINTS" id="PR01537">
    <property type="entry name" value="INTRLKN1R1F"/>
</dbReference>
<dbReference type="PANTHER" id="PTHR12308">
    <property type="entry name" value="ANOCTAMIN"/>
    <property type="match status" value="1"/>
</dbReference>
<evidence type="ECO:0000259" key="7">
    <source>
        <dbReference type="PROSITE" id="PS50104"/>
    </source>
</evidence>